<evidence type="ECO:0000313" key="1">
    <source>
        <dbReference type="EMBL" id="KAF2897823.1"/>
    </source>
</evidence>
<gene>
    <name evidence="1" type="ORF">ILUMI_08353</name>
</gene>
<organism evidence="1 2">
    <name type="scientific">Ignelater luminosus</name>
    <name type="common">Cucubano</name>
    <name type="synonym">Pyrophorus luminosus</name>
    <dbReference type="NCBI Taxonomy" id="2038154"/>
    <lineage>
        <taxon>Eukaryota</taxon>
        <taxon>Metazoa</taxon>
        <taxon>Ecdysozoa</taxon>
        <taxon>Arthropoda</taxon>
        <taxon>Hexapoda</taxon>
        <taxon>Insecta</taxon>
        <taxon>Pterygota</taxon>
        <taxon>Neoptera</taxon>
        <taxon>Endopterygota</taxon>
        <taxon>Coleoptera</taxon>
        <taxon>Polyphaga</taxon>
        <taxon>Elateriformia</taxon>
        <taxon>Elateroidea</taxon>
        <taxon>Elateridae</taxon>
        <taxon>Agrypninae</taxon>
        <taxon>Pyrophorini</taxon>
        <taxon>Ignelater</taxon>
    </lineage>
</organism>
<sequence>IIGGYARADVILKKAQSCDFSANYAAILNSTIRTIDNKQYINAVLTLTLALDNNIRSMVEVKMITGRNSVHLFDINEKKSCDALHKYMGEFIYEFERNDGLIPGMCPIPKIEVEIITERNSIDLFDINEKKSCDALHKFMGEFIYELERNAGLIPELCPIPMHVIAFAEAHTLVKKWEHCNASADYDFVSNLTFTTTGDKQFADGLILFKIPFDDTNRVHVTVDIRTGRTFRHLMDINETKVCEACHKYFGEFAYEAERNAQLIPKMCHNQKYFIKAI</sequence>
<name>A0A8K0GH43_IGNLU</name>
<protein>
    <submittedName>
        <fullName evidence="1">Uncharacterized protein</fullName>
    </submittedName>
</protein>
<dbReference type="AlphaFoldDB" id="A0A8K0GH43"/>
<dbReference type="Proteomes" id="UP000801492">
    <property type="component" value="Unassembled WGS sequence"/>
</dbReference>
<dbReference type="EMBL" id="VTPC01003915">
    <property type="protein sequence ID" value="KAF2897823.1"/>
    <property type="molecule type" value="Genomic_DNA"/>
</dbReference>
<proteinExistence type="predicted"/>
<accession>A0A8K0GH43</accession>
<dbReference type="OrthoDB" id="10479882at2759"/>
<evidence type="ECO:0000313" key="2">
    <source>
        <dbReference type="Proteomes" id="UP000801492"/>
    </source>
</evidence>
<keyword evidence="2" id="KW-1185">Reference proteome</keyword>
<reference evidence="1" key="1">
    <citation type="submission" date="2019-08" db="EMBL/GenBank/DDBJ databases">
        <title>The genome of the North American firefly Photinus pyralis.</title>
        <authorList>
            <consortium name="Photinus pyralis genome working group"/>
            <person name="Fallon T.R."/>
            <person name="Sander Lower S.E."/>
            <person name="Weng J.-K."/>
        </authorList>
    </citation>
    <scope>NUCLEOTIDE SEQUENCE</scope>
    <source>
        <strain evidence="1">TRF0915ILg1</strain>
        <tissue evidence="1">Whole body</tissue>
    </source>
</reference>
<comment type="caution">
    <text evidence="1">The sequence shown here is derived from an EMBL/GenBank/DDBJ whole genome shotgun (WGS) entry which is preliminary data.</text>
</comment>
<feature type="non-terminal residue" evidence="1">
    <location>
        <position position="278"/>
    </location>
</feature>